<feature type="compositionally biased region" description="Low complexity" evidence="1">
    <location>
        <begin position="75"/>
        <end position="92"/>
    </location>
</feature>
<reference evidence="2" key="1">
    <citation type="submission" date="2021-01" db="EMBL/GenBank/DDBJ databases">
        <title>Whole genome shotgun sequence of Planobispora rosea NBRC 15558.</title>
        <authorList>
            <person name="Komaki H."/>
            <person name="Tamura T."/>
        </authorList>
    </citation>
    <scope>NUCLEOTIDE SEQUENCE</scope>
    <source>
        <strain evidence="2">NBRC 15558</strain>
    </source>
</reference>
<dbReference type="EMBL" id="BOOI01000108">
    <property type="protein sequence ID" value="GIH89142.1"/>
    <property type="molecule type" value="Genomic_DNA"/>
</dbReference>
<organism evidence="2 3">
    <name type="scientific">Planobispora rosea</name>
    <dbReference type="NCBI Taxonomy" id="35762"/>
    <lineage>
        <taxon>Bacteria</taxon>
        <taxon>Bacillati</taxon>
        <taxon>Actinomycetota</taxon>
        <taxon>Actinomycetes</taxon>
        <taxon>Streptosporangiales</taxon>
        <taxon>Streptosporangiaceae</taxon>
        <taxon>Planobispora</taxon>
    </lineage>
</organism>
<protein>
    <submittedName>
        <fullName evidence="2">Uncharacterized protein</fullName>
    </submittedName>
</protein>
<sequence length="253" mass="27352">MSADRGQYPPPPDPLPRWGRPKTPPPEGDDCAPEAPEPWHGERPMIEWRKVAIPVGVLVLAGLISIISAWPEGSPPASVAAPSWPALPSLSVGEPSEQPRESSRRAAAFTPAPATDPEDWPYLDNLVPPDLSLSPTASPLPKPSRATSSPRSSTRPALPSRPVVGWPTFRPHPPAVAPRPAARSTSRPAAPKSRRTPEEHPRPRSRPRPRPAPPPASGATLNEAMHNRCDQLFSRSDFRNGACHAYIRQQTGQ</sequence>
<keyword evidence="3" id="KW-1185">Reference proteome</keyword>
<gene>
    <name evidence="2" type="ORF">Pro02_75500</name>
</gene>
<feature type="compositionally biased region" description="Low complexity" evidence="1">
    <location>
        <begin position="143"/>
        <end position="162"/>
    </location>
</feature>
<accession>A0A8J3SAK6</accession>
<dbReference type="Proteomes" id="UP000655044">
    <property type="component" value="Unassembled WGS sequence"/>
</dbReference>
<name>A0A8J3SAK6_PLARO</name>
<evidence type="ECO:0000313" key="3">
    <source>
        <dbReference type="Proteomes" id="UP000655044"/>
    </source>
</evidence>
<proteinExistence type="predicted"/>
<feature type="region of interest" description="Disordered" evidence="1">
    <location>
        <begin position="74"/>
        <end position="228"/>
    </location>
</feature>
<dbReference type="AlphaFoldDB" id="A0A8J3SAK6"/>
<feature type="compositionally biased region" description="Low complexity" evidence="1">
    <location>
        <begin position="105"/>
        <end position="115"/>
    </location>
</feature>
<feature type="region of interest" description="Disordered" evidence="1">
    <location>
        <begin position="1"/>
        <end position="40"/>
    </location>
</feature>
<evidence type="ECO:0000256" key="1">
    <source>
        <dbReference type="SAM" id="MobiDB-lite"/>
    </source>
</evidence>
<feature type="compositionally biased region" description="Low complexity" evidence="1">
    <location>
        <begin position="178"/>
        <end position="191"/>
    </location>
</feature>
<comment type="caution">
    <text evidence="2">The sequence shown here is derived from an EMBL/GenBank/DDBJ whole genome shotgun (WGS) entry which is preliminary data.</text>
</comment>
<evidence type="ECO:0000313" key="2">
    <source>
        <dbReference type="EMBL" id="GIH89142.1"/>
    </source>
</evidence>